<comment type="caution">
    <text evidence="2">The sequence shown here is derived from an EMBL/GenBank/DDBJ whole genome shotgun (WGS) entry which is preliminary data.</text>
</comment>
<evidence type="ECO:0000313" key="3">
    <source>
        <dbReference type="Proteomes" id="UP000751852"/>
    </source>
</evidence>
<reference evidence="2 3" key="1">
    <citation type="submission" date="2020-04" db="EMBL/GenBank/DDBJ databases">
        <title>Staphylococcus species from domestic dog.</title>
        <authorList>
            <person name="Paterson G.K."/>
        </authorList>
    </citation>
    <scope>NUCLEOTIDE SEQUENCE [LARGE SCALE GENOMIC DNA]</scope>
    <source>
        <strain evidence="2 3">H16/1A</strain>
    </source>
</reference>
<accession>A0ABS0TD32</accession>
<dbReference type="EMBL" id="JABANU010000022">
    <property type="protein sequence ID" value="MBI5975643.1"/>
    <property type="molecule type" value="Genomic_DNA"/>
</dbReference>
<name>A0ABS0TD32_9STAP</name>
<gene>
    <name evidence="2" type="ORF">HHH54_08535</name>
</gene>
<keyword evidence="3" id="KW-1185">Reference proteome</keyword>
<feature type="transmembrane region" description="Helical" evidence="1">
    <location>
        <begin position="6"/>
        <end position="25"/>
    </location>
</feature>
<keyword evidence="1" id="KW-0472">Membrane</keyword>
<keyword evidence="1" id="KW-0812">Transmembrane</keyword>
<keyword evidence="1" id="KW-1133">Transmembrane helix</keyword>
<dbReference type="RefSeq" id="WP_198618417.1">
    <property type="nucleotide sequence ID" value="NZ_JABANU010000022.1"/>
</dbReference>
<proteinExistence type="predicted"/>
<evidence type="ECO:0000256" key="1">
    <source>
        <dbReference type="SAM" id="Phobius"/>
    </source>
</evidence>
<sequence>MIETVFSLFIQSLIIIIIPILIFNLQNYKTLILEDRTYDIELMSKEVATKIQKAKSVTFKNYSNELNILNDNQTITYKLNNFKLIKTVNGKGNITVFNQMRNVKFFKLNQKYIIMKYEYYKGDKWFEAQCLF</sequence>
<protein>
    <submittedName>
        <fullName evidence="2">ComGF family competence protein</fullName>
    </submittedName>
</protein>
<evidence type="ECO:0000313" key="2">
    <source>
        <dbReference type="EMBL" id="MBI5975643.1"/>
    </source>
</evidence>
<dbReference type="Proteomes" id="UP000751852">
    <property type="component" value="Unassembled WGS sequence"/>
</dbReference>
<organism evidence="2 3">
    <name type="scientific">Staphylococcus canis</name>
    <dbReference type="NCBI Taxonomy" id="2724942"/>
    <lineage>
        <taxon>Bacteria</taxon>
        <taxon>Bacillati</taxon>
        <taxon>Bacillota</taxon>
        <taxon>Bacilli</taxon>
        <taxon>Bacillales</taxon>
        <taxon>Staphylococcaceae</taxon>
        <taxon>Staphylococcus</taxon>
    </lineage>
</organism>